<evidence type="ECO:0000313" key="2">
    <source>
        <dbReference type="EMBL" id="KAK0509128.1"/>
    </source>
</evidence>
<gene>
    <name evidence="2" type="ORF">JMJ35_008499</name>
</gene>
<dbReference type="EMBL" id="JAFEKC020000019">
    <property type="protein sequence ID" value="KAK0509128.1"/>
    <property type="molecule type" value="Genomic_DNA"/>
</dbReference>
<reference evidence="2" key="1">
    <citation type="submission" date="2023-03" db="EMBL/GenBank/DDBJ databases">
        <title>Complete genome of Cladonia borealis.</title>
        <authorList>
            <person name="Park H."/>
        </authorList>
    </citation>
    <scope>NUCLEOTIDE SEQUENCE</scope>
    <source>
        <strain evidence="2">ANT050790</strain>
    </source>
</reference>
<organism evidence="2 3">
    <name type="scientific">Cladonia borealis</name>
    <dbReference type="NCBI Taxonomy" id="184061"/>
    <lineage>
        <taxon>Eukaryota</taxon>
        <taxon>Fungi</taxon>
        <taxon>Dikarya</taxon>
        <taxon>Ascomycota</taxon>
        <taxon>Pezizomycotina</taxon>
        <taxon>Lecanoromycetes</taxon>
        <taxon>OSLEUM clade</taxon>
        <taxon>Lecanoromycetidae</taxon>
        <taxon>Lecanorales</taxon>
        <taxon>Lecanorineae</taxon>
        <taxon>Cladoniaceae</taxon>
        <taxon>Cladonia</taxon>
    </lineage>
</organism>
<proteinExistence type="predicted"/>
<accession>A0AA39UYS3</accession>
<feature type="region of interest" description="Disordered" evidence="1">
    <location>
        <begin position="1"/>
        <end position="66"/>
    </location>
</feature>
<sequence length="281" mass="32068">MDSGHQPNGTNPGHQQNGVISNASHAPNGTNPGHQQNGIISNASHTPNGTSSQHESTSQGQAPMPLQQAPMEHDYPITAIRVPVSTNERPHYVPLEIRDCGCRRGCTCRYPDLQEFLGEHEIWDIDYQMFQAHWEPAGMESLNGIYILFTKKTLTPDRLNQRWNQHFLARLKGDVFILKVKESMDERSLSTAQRLRPRYRTFDAHYEHIPHCFFGSDLFTEMTMAATHPYTRVCNPALAGIPILLGKTRAPFRERVLSTNYQNRTPKDRIMARFWPLPRRG</sequence>
<dbReference type="Proteomes" id="UP001166286">
    <property type="component" value="Unassembled WGS sequence"/>
</dbReference>
<protein>
    <submittedName>
        <fullName evidence="2">Uncharacterized protein</fullName>
    </submittedName>
</protein>
<dbReference type="AlphaFoldDB" id="A0AA39UYS3"/>
<keyword evidence="3" id="KW-1185">Reference proteome</keyword>
<evidence type="ECO:0000256" key="1">
    <source>
        <dbReference type="SAM" id="MobiDB-lite"/>
    </source>
</evidence>
<evidence type="ECO:0000313" key="3">
    <source>
        <dbReference type="Proteomes" id="UP001166286"/>
    </source>
</evidence>
<feature type="compositionally biased region" description="Polar residues" evidence="1">
    <location>
        <begin position="1"/>
        <end position="61"/>
    </location>
</feature>
<comment type="caution">
    <text evidence="2">The sequence shown here is derived from an EMBL/GenBank/DDBJ whole genome shotgun (WGS) entry which is preliminary data.</text>
</comment>
<name>A0AA39UYS3_9LECA</name>